<reference evidence="1 2" key="1">
    <citation type="submission" date="2012-03" db="EMBL/GenBank/DDBJ databases">
        <title>Whole Genome Assembly of Papio anubis.</title>
        <authorList>
            <person name="Liu Y.L."/>
            <person name="Abraham K.A."/>
            <person name="Akbar H.A."/>
            <person name="Ali S.A."/>
            <person name="Anosike U.A."/>
            <person name="Aqrawi P.A."/>
            <person name="Arias F.A."/>
            <person name="Attaway T.A."/>
            <person name="Awwad R.A."/>
            <person name="Babu C.B."/>
            <person name="Bandaranaike D.B."/>
            <person name="Battles P.B."/>
            <person name="Bell A.B."/>
            <person name="Beltran B.B."/>
            <person name="Berhane-Mersha D.B."/>
            <person name="Bess C.B."/>
            <person name="Bickham C.B."/>
            <person name="Bolden T.B."/>
            <person name="Carter K.C."/>
            <person name="Chau D.C."/>
            <person name="Chavez A.C."/>
            <person name="Clerc-Blankenburg K.C."/>
            <person name="Coyle M.C."/>
            <person name="Dao M.D."/>
            <person name="Davila M.L.D."/>
            <person name="Davy-Carroll L.D."/>
            <person name="Denson S.D."/>
            <person name="Dinh H.D."/>
            <person name="Fernandez S.F."/>
            <person name="Fernando P.F."/>
            <person name="Forbes L.F."/>
            <person name="Francis C.F."/>
            <person name="Francisco L.F."/>
            <person name="Fu Q.F."/>
            <person name="Garcia-Iii R.G."/>
            <person name="Garrett T.G."/>
            <person name="Gross S.G."/>
            <person name="Gubbala S.G."/>
            <person name="Hirani K.H."/>
            <person name="Hogues M.H."/>
            <person name="Hollins B.H."/>
            <person name="Jackson L.J."/>
            <person name="Javaid M.J."/>
            <person name="Jhangiani S.J."/>
            <person name="Johnson A.J."/>
            <person name="Johnson B.J."/>
            <person name="Jones J.J."/>
            <person name="Joshi V.J."/>
            <person name="Kalu J.K."/>
            <person name="Khan N.K."/>
            <person name="Korchina V.K."/>
            <person name="Kovar C.K."/>
            <person name="Lago L.L."/>
            <person name="Lara F.L."/>
            <person name="Le T.-K.L."/>
            <person name="Lee S.L."/>
            <person name="Legall-Iii F.L."/>
            <person name="Lemon S.L."/>
            <person name="Liu J.L."/>
            <person name="Liu Y.-S.L."/>
            <person name="Liyanage D.L."/>
            <person name="Lopez J.L."/>
            <person name="Lorensuhewa L.L."/>
            <person name="Mata R.M."/>
            <person name="Mathew T.M."/>
            <person name="Mercado C.M."/>
            <person name="Mercado I.M."/>
            <person name="Morales K.M."/>
            <person name="Morgan M.M."/>
            <person name="Munidasa M.M."/>
            <person name="Ngo D.N."/>
            <person name="Nguyen L.N."/>
            <person name="Nguyen T.N."/>
            <person name="Nguyen N.N."/>
            <person name="Obregon M.O."/>
            <person name="Okwuonu G.O."/>
            <person name="Ongeri F.O."/>
            <person name="Onwere C.O."/>
            <person name="Osifeso I.O."/>
            <person name="Parra A.P."/>
            <person name="Patil S.P."/>
            <person name="Perez A.P."/>
            <person name="Perez Y.P."/>
            <person name="Pham C.P."/>
            <person name="Pu L.-L.P."/>
            <person name="Puazo M.P."/>
            <person name="Quiroz J.Q."/>
            <person name="Rouhana J.R."/>
            <person name="Ruiz M.R."/>
            <person name="Ruiz S.-J.R."/>
            <person name="Saada N.S."/>
            <person name="Santibanez J.S."/>
            <person name="Scheel M.S."/>
            <person name="Schneider B.S."/>
            <person name="Simmons D.S."/>
            <person name="Sisson I.S."/>
            <person name="Tang L.-Y.T."/>
            <person name="Thornton R.T."/>
            <person name="Tisius J.T."/>
            <person name="Toledanes G.T."/>
            <person name="Trejos Z.T."/>
            <person name="Usmani K.U."/>
            <person name="Varghese R.V."/>
            <person name="Vattathil S.V."/>
            <person name="Vee V.V."/>
            <person name="Walker D.W."/>
            <person name="Weissenberger G.W."/>
            <person name="White C.W."/>
            <person name="Williams A.W."/>
            <person name="Woodworth J.W."/>
            <person name="Wright R.W."/>
            <person name="Zhu Y.Z."/>
            <person name="Han Y.H."/>
            <person name="Newsham I.N."/>
            <person name="Nazareth L.N."/>
            <person name="Worley K.W."/>
            <person name="Muzny D.M."/>
            <person name="Rogers J.R."/>
            <person name="Gibbs R.G."/>
        </authorList>
    </citation>
    <scope>NUCLEOTIDE SEQUENCE [LARGE SCALE GENOMIC DNA]</scope>
</reference>
<reference evidence="1" key="2">
    <citation type="submission" date="2025-08" db="UniProtKB">
        <authorList>
            <consortium name="Ensembl"/>
        </authorList>
    </citation>
    <scope>IDENTIFICATION</scope>
</reference>
<dbReference type="Proteomes" id="UP000028761">
    <property type="component" value="Chromosome 2"/>
</dbReference>
<evidence type="ECO:0000313" key="2">
    <source>
        <dbReference type="Proteomes" id="UP000028761"/>
    </source>
</evidence>
<proteinExistence type="predicted"/>
<sequence>MESSGTSAAQWQTSSAIFFFLRQSLVLSPRLECSGAISAHCNLCLLGSRGSPGLASSWDYRHTPPCLANFFFFFVFLVEMGFRHVGQAGLELLASSDPTASTSQSAGITGVSHCTRPGIFLFPYFLYYALAQQQSLPSTFYVFLFIRCPLSIIVKNVL</sequence>
<dbReference type="GeneTree" id="ENSGT01150000286943"/>
<dbReference type="PANTHER" id="PTHR12138:SF162">
    <property type="entry name" value="CHROMOSOME UNDETERMINED SCAFFOLD_275, WHOLE GENOME SHOTGUN SEQUENCE"/>
    <property type="match status" value="1"/>
</dbReference>
<name>A0A8I5R5X9_PAPAN</name>
<dbReference type="PRINTS" id="PR02045">
    <property type="entry name" value="F138DOMAIN"/>
</dbReference>
<dbReference type="PANTHER" id="PTHR12138">
    <property type="entry name" value="PRIMATE-EXPANDED PROTEIN FAMILY"/>
    <property type="match status" value="1"/>
</dbReference>
<protein>
    <submittedName>
        <fullName evidence="1">Uncharacterized protein</fullName>
    </submittedName>
</protein>
<accession>A0A8I5R5X9</accession>
<dbReference type="OMA" id="FLFIRCP"/>
<evidence type="ECO:0000313" key="1">
    <source>
        <dbReference type="Ensembl" id="ENSPANP00000050621.1"/>
    </source>
</evidence>
<reference evidence="1" key="3">
    <citation type="submission" date="2025-09" db="UniProtKB">
        <authorList>
            <consortium name="Ensembl"/>
        </authorList>
    </citation>
    <scope>IDENTIFICATION</scope>
</reference>
<keyword evidence="2" id="KW-1185">Reference proteome</keyword>
<organism evidence="1 2">
    <name type="scientific">Papio anubis</name>
    <name type="common">Olive baboon</name>
    <dbReference type="NCBI Taxonomy" id="9555"/>
    <lineage>
        <taxon>Eukaryota</taxon>
        <taxon>Metazoa</taxon>
        <taxon>Chordata</taxon>
        <taxon>Craniata</taxon>
        <taxon>Vertebrata</taxon>
        <taxon>Euteleostomi</taxon>
        <taxon>Mammalia</taxon>
        <taxon>Eutheria</taxon>
        <taxon>Euarchontoglires</taxon>
        <taxon>Primates</taxon>
        <taxon>Haplorrhini</taxon>
        <taxon>Catarrhini</taxon>
        <taxon>Cercopithecidae</taxon>
        <taxon>Cercopithecinae</taxon>
        <taxon>Papio</taxon>
    </lineage>
</organism>
<dbReference type="Ensembl" id="ENSPANT00000073492.1">
    <property type="protein sequence ID" value="ENSPANP00000050621.1"/>
    <property type="gene ID" value="ENSPANG00000038606.1"/>
</dbReference>
<dbReference type="AlphaFoldDB" id="A0A8I5R5X9"/>